<name>A0ABP8D3P2_9FLAO</name>
<keyword evidence="3" id="KW-1185">Reference proteome</keyword>
<organism evidence="2 3">
    <name type="scientific">Winogradskyella damuponensis</name>
    <dbReference type="NCBI Taxonomy" id="943939"/>
    <lineage>
        <taxon>Bacteria</taxon>
        <taxon>Pseudomonadati</taxon>
        <taxon>Bacteroidota</taxon>
        <taxon>Flavobacteriia</taxon>
        <taxon>Flavobacteriales</taxon>
        <taxon>Flavobacteriaceae</taxon>
        <taxon>Winogradskyella</taxon>
    </lineage>
</organism>
<dbReference type="EMBL" id="BAABCB010000051">
    <property type="protein sequence ID" value="GAA4246781.1"/>
    <property type="molecule type" value="Genomic_DNA"/>
</dbReference>
<proteinExistence type="predicted"/>
<accession>A0ABP8D3P2</accession>
<evidence type="ECO:0000256" key="1">
    <source>
        <dbReference type="SAM" id="SignalP"/>
    </source>
</evidence>
<evidence type="ECO:0000313" key="3">
    <source>
        <dbReference type="Proteomes" id="UP001501682"/>
    </source>
</evidence>
<gene>
    <name evidence="2" type="ORF">GCM10022292_34070</name>
</gene>
<sequence length="185" mass="21057">MKTLLKNILVLAVVLGTCTSYANTTINTTSPSKDLRKGDHISVSNKAGEVVYSGRINYNGNIEKLYDFSQLEDGIYTVEVNKDFEIDINSIQVKNNKVTYLETSNKKIFKPVFRSEDSKVIISKLAMDTNEMVVELYFENDLIHTETIKGKEILNRVYKLDQNLKGNYTAIIRANGRVFVEDFKL</sequence>
<feature type="chain" id="PRO_5046689066" description="Por secretion system C-terminal sorting domain-containing protein" evidence="1">
    <location>
        <begin position="23"/>
        <end position="185"/>
    </location>
</feature>
<feature type="signal peptide" evidence="1">
    <location>
        <begin position="1"/>
        <end position="22"/>
    </location>
</feature>
<dbReference type="RefSeq" id="WP_344716144.1">
    <property type="nucleotide sequence ID" value="NZ_BAABCB010000051.1"/>
</dbReference>
<evidence type="ECO:0008006" key="4">
    <source>
        <dbReference type="Google" id="ProtNLM"/>
    </source>
</evidence>
<evidence type="ECO:0000313" key="2">
    <source>
        <dbReference type="EMBL" id="GAA4246781.1"/>
    </source>
</evidence>
<dbReference type="Proteomes" id="UP001501682">
    <property type="component" value="Unassembled WGS sequence"/>
</dbReference>
<protein>
    <recommendedName>
        <fullName evidence="4">Por secretion system C-terminal sorting domain-containing protein</fullName>
    </recommendedName>
</protein>
<comment type="caution">
    <text evidence="2">The sequence shown here is derived from an EMBL/GenBank/DDBJ whole genome shotgun (WGS) entry which is preliminary data.</text>
</comment>
<reference evidence="3" key="1">
    <citation type="journal article" date="2019" name="Int. J. Syst. Evol. Microbiol.">
        <title>The Global Catalogue of Microorganisms (GCM) 10K type strain sequencing project: providing services to taxonomists for standard genome sequencing and annotation.</title>
        <authorList>
            <consortium name="The Broad Institute Genomics Platform"/>
            <consortium name="The Broad Institute Genome Sequencing Center for Infectious Disease"/>
            <person name="Wu L."/>
            <person name="Ma J."/>
        </authorList>
    </citation>
    <scope>NUCLEOTIDE SEQUENCE [LARGE SCALE GENOMIC DNA]</scope>
    <source>
        <strain evidence="3">JCM 17633</strain>
    </source>
</reference>
<keyword evidence="1" id="KW-0732">Signal</keyword>